<protein>
    <submittedName>
        <fullName evidence="2">Probable F-box protein At4g22030</fullName>
    </submittedName>
</protein>
<dbReference type="Proteomes" id="UP000504607">
    <property type="component" value="Chromosome 3"/>
</dbReference>
<reference evidence="2" key="1">
    <citation type="submission" date="2025-08" db="UniProtKB">
        <authorList>
            <consortium name="RefSeq"/>
        </authorList>
    </citation>
    <scope>IDENTIFICATION</scope>
</reference>
<proteinExistence type="predicted"/>
<gene>
    <name evidence="2" type="primary">LOC114914017</name>
</gene>
<dbReference type="PANTHER" id="PTHR33358:SF12">
    <property type="entry name" value="F-BOX PROTEIN WITH A DOMAIN PROTEIN"/>
    <property type="match status" value="1"/>
</dbReference>
<dbReference type="OrthoDB" id="765586at2759"/>
<keyword evidence="1" id="KW-1185">Reference proteome</keyword>
<dbReference type="PANTHER" id="PTHR33358">
    <property type="entry name" value="F-BOX PROTEIN WITH A DOMAIN PROTEIN"/>
    <property type="match status" value="1"/>
</dbReference>
<accession>A0A8N4EV53</accession>
<name>A0A8N4EV53_ELAGV</name>
<dbReference type="AlphaFoldDB" id="A0A8N4EV53"/>
<dbReference type="InterPro" id="IPR027949">
    <property type="entry name" value="Chloroplast_duf"/>
</dbReference>
<evidence type="ECO:0000313" key="2">
    <source>
        <dbReference type="RefSeq" id="XP_029119620.1"/>
    </source>
</evidence>
<evidence type="ECO:0000313" key="1">
    <source>
        <dbReference type="Proteomes" id="UP000504607"/>
    </source>
</evidence>
<dbReference type="RefSeq" id="XP_029119620.1">
    <property type="nucleotide sequence ID" value="XM_029263787.1"/>
</dbReference>
<sequence>MASNGWSKELEEEMLGIHRVLKTKDEEQYVRLGKLVLNINKTLAISGPLFAGMAAIGAGLIGSPVDSPVPVLVGVVGGALAAVVNTVEHGGQVGMVFELFRNCGGFYRRLQEEIESNLRESEVEKREDGELFRMKMALQLGRSLSELKGFASYASPSSQDEDIKEFAGKLF</sequence>
<dbReference type="Pfam" id="PF14476">
    <property type="entry name" value="Chloroplast_duf"/>
    <property type="match status" value="1"/>
</dbReference>
<organism evidence="1 2">
    <name type="scientific">Elaeis guineensis var. tenera</name>
    <name type="common">Oil palm</name>
    <dbReference type="NCBI Taxonomy" id="51953"/>
    <lineage>
        <taxon>Eukaryota</taxon>
        <taxon>Viridiplantae</taxon>
        <taxon>Streptophyta</taxon>
        <taxon>Embryophyta</taxon>
        <taxon>Tracheophyta</taxon>
        <taxon>Spermatophyta</taxon>
        <taxon>Magnoliopsida</taxon>
        <taxon>Liliopsida</taxon>
        <taxon>Arecaceae</taxon>
        <taxon>Arecoideae</taxon>
        <taxon>Cocoseae</taxon>
        <taxon>Elaeidinae</taxon>
        <taxon>Elaeis</taxon>
    </lineage>
</organism>